<evidence type="ECO:0000313" key="2">
    <source>
        <dbReference type="EMBL" id="CAK6957329.1"/>
    </source>
</evidence>
<proteinExistence type="predicted"/>
<sequence>PAGKPHIPGANRTEIKNEHNNRVEVSASDLCVIAAVCQLNSCAHMPGRKQSDSFGTIEVQEKKRGTLTRSYNW</sequence>
<organism evidence="2 3">
    <name type="scientific">Scomber scombrus</name>
    <name type="common">Atlantic mackerel</name>
    <name type="synonym">Scomber vernalis</name>
    <dbReference type="NCBI Taxonomy" id="13677"/>
    <lineage>
        <taxon>Eukaryota</taxon>
        <taxon>Metazoa</taxon>
        <taxon>Chordata</taxon>
        <taxon>Craniata</taxon>
        <taxon>Vertebrata</taxon>
        <taxon>Euteleostomi</taxon>
        <taxon>Actinopterygii</taxon>
        <taxon>Neopterygii</taxon>
        <taxon>Teleostei</taxon>
        <taxon>Neoteleostei</taxon>
        <taxon>Acanthomorphata</taxon>
        <taxon>Pelagiaria</taxon>
        <taxon>Scombriformes</taxon>
        <taxon>Scombridae</taxon>
        <taxon>Scomber</taxon>
    </lineage>
</organism>
<feature type="region of interest" description="Disordered" evidence="1">
    <location>
        <begin position="1"/>
        <end position="20"/>
    </location>
</feature>
<feature type="non-terminal residue" evidence="2">
    <location>
        <position position="1"/>
    </location>
</feature>
<gene>
    <name evidence="2" type="ORF">FSCOSCO3_A022446</name>
</gene>
<name>A0AAV1NET6_SCOSC</name>
<keyword evidence="3" id="KW-1185">Reference proteome</keyword>
<dbReference type="EMBL" id="CAWUFR010000028">
    <property type="protein sequence ID" value="CAK6957329.1"/>
    <property type="molecule type" value="Genomic_DNA"/>
</dbReference>
<protein>
    <submittedName>
        <fullName evidence="2">Uncharacterized protein</fullName>
    </submittedName>
</protein>
<evidence type="ECO:0000256" key="1">
    <source>
        <dbReference type="SAM" id="MobiDB-lite"/>
    </source>
</evidence>
<evidence type="ECO:0000313" key="3">
    <source>
        <dbReference type="Proteomes" id="UP001314229"/>
    </source>
</evidence>
<comment type="caution">
    <text evidence="2">The sequence shown here is derived from an EMBL/GenBank/DDBJ whole genome shotgun (WGS) entry which is preliminary data.</text>
</comment>
<dbReference type="Proteomes" id="UP001314229">
    <property type="component" value="Unassembled WGS sequence"/>
</dbReference>
<reference evidence="2 3" key="1">
    <citation type="submission" date="2024-01" db="EMBL/GenBank/DDBJ databases">
        <authorList>
            <person name="Alioto T."/>
            <person name="Alioto T."/>
            <person name="Gomez Garrido J."/>
        </authorList>
    </citation>
    <scope>NUCLEOTIDE SEQUENCE [LARGE SCALE GENOMIC DNA]</scope>
</reference>
<accession>A0AAV1NET6</accession>
<dbReference type="AlphaFoldDB" id="A0AAV1NET6"/>